<keyword evidence="2" id="KW-1133">Transmembrane helix</keyword>
<keyword evidence="2" id="KW-0812">Transmembrane</keyword>
<feature type="compositionally biased region" description="Polar residues" evidence="1">
    <location>
        <begin position="282"/>
        <end position="305"/>
    </location>
</feature>
<reference evidence="4" key="1">
    <citation type="submission" date="2019-12" db="UniProtKB">
        <authorList>
            <consortium name="WormBaseParasite"/>
        </authorList>
    </citation>
    <scope>IDENTIFICATION</scope>
</reference>
<feature type="region of interest" description="Disordered" evidence="1">
    <location>
        <begin position="542"/>
        <end position="598"/>
    </location>
</feature>
<evidence type="ECO:0000313" key="3">
    <source>
        <dbReference type="Proteomes" id="UP000046395"/>
    </source>
</evidence>
<keyword evidence="3" id="KW-1185">Reference proteome</keyword>
<feature type="transmembrane region" description="Helical" evidence="2">
    <location>
        <begin position="20"/>
        <end position="40"/>
    </location>
</feature>
<protein>
    <submittedName>
        <fullName evidence="4">MARVEL domain-containing protein</fullName>
    </submittedName>
</protein>
<accession>A0A5S6QJ09</accession>
<keyword evidence="2" id="KW-0472">Membrane</keyword>
<feature type="compositionally biased region" description="Low complexity" evidence="1">
    <location>
        <begin position="548"/>
        <end position="557"/>
    </location>
</feature>
<feature type="compositionally biased region" description="Basic residues" evidence="1">
    <location>
        <begin position="385"/>
        <end position="394"/>
    </location>
</feature>
<feature type="compositionally biased region" description="Basic and acidic residues" evidence="1">
    <location>
        <begin position="395"/>
        <end position="407"/>
    </location>
</feature>
<evidence type="ECO:0000313" key="4">
    <source>
        <dbReference type="WBParaSite" id="TMUE_2000007183.1"/>
    </source>
</evidence>
<name>A0A5S6QJ09_TRIMR</name>
<feature type="compositionally biased region" description="Basic residues" evidence="1">
    <location>
        <begin position="323"/>
        <end position="334"/>
    </location>
</feature>
<dbReference type="PANTHER" id="PTHR36694:SF11">
    <property type="entry name" value="LP21121P-RELATED"/>
    <property type="match status" value="1"/>
</dbReference>
<proteinExistence type="predicted"/>
<dbReference type="PANTHER" id="PTHR36694">
    <property type="entry name" value="PASIFLORA 1, ISOFORM A-RELATED"/>
    <property type="match status" value="1"/>
</dbReference>
<feature type="transmembrane region" description="Helical" evidence="2">
    <location>
        <begin position="86"/>
        <end position="114"/>
    </location>
</feature>
<dbReference type="WBParaSite" id="TMUE_2000007183.1">
    <property type="protein sequence ID" value="TMUE_2000007183.1"/>
    <property type="gene ID" value="WBGene00287025"/>
</dbReference>
<evidence type="ECO:0000256" key="1">
    <source>
        <dbReference type="SAM" id="MobiDB-lite"/>
    </source>
</evidence>
<feature type="transmembrane region" description="Helical" evidence="2">
    <location>
        <begin position="126"/>
        <end position="147"/>
    </location>
</feature>
<feature type="compositionally biased region" description="Basic and acidic residues" evidence="1">
    <location>
        <begin position="342"/>
        <end position="356"/>
    </location>
</feature>
<evidence type="ECO:0000256" key="2">
    <source>
        <dbReference type="SAM" id="Phobius"/>
    </source>
</evidence>
<dbReference type="Proteomes" id="UP000046395">
    <property type="component" value="Unassembled WGS sequence"/>
</dbReference>
<organism evidence="3 4">
    <name type="scientific">Trichuris muris</name>
    <name type="common">Mouse whipworm</name>
    <dbReference type="NCBI Taxonomy" id="70415"/>
    <lineage>
        <taxon>Eukaryota</taxon>
        <taxon>Metazoa</taxon>
        <taxon>Ecdysozoa</taxon>
        <taxon>Nematoda</taxon>
        <taxon>Enoplea</taxon>
        <taxon>Dorylaimia</taxon>
        <taxon>Trichinellida</taxon>
        <taxon>Trichuridae</taxon>
        <taxon>Trichuris</taxon>
    </lineage>
</organism>
<feature type="region of interest" description="Disordered" evidence="1">
    <location>
        <begin position="282"/>
        <end position="422"/>
    </location>
</feature>
<dbReference type="AlphaFoldDB" id="A0A5S6QJ09"/>
<feature type="transmembrane region" description="Helical" evidence="2">
    <location>
        <begin position="153"/>
        <end position="176"/>
    </location>
</feature>
<sequence length="598" mass="68132">MIKQEVNFNPCFCWNLKDGCITSGIWTMIYSIIQMCIFSWQSYVIKWERDKTANRRLPFYGVYENYDYRYLGPDWTKFYVAPEERFFTGLFVIQILCLISAFFLLFASVALIYGVHTSSKHLIWPWFPCIVASILCSMAYCVTWWAWGVENYWLILTVIESFSVLVNLYVLLCVIIQYRRVLRHHEDYAEEQKVPVVVWDDHNQNDNFASTRLKRLSDFVGYPLDQAQKHEHLWPQESSQVKHPRQQLEEAAAVDSMETIPMETVLDGPMKVHDAEKNNVLSNTRTGINGAERSSSVDALTTQLAEKTRRSMRSAKSKESLCSKHRRRSHSHHRHDSEEDSDEKRSMGDSRSRFSDTDTGYSESSRRSRHKHRHRSTDERENLHKHGKHRRVRDVKREDKERSDKKSSATSSPSPSQPYHGVPGISAYGIPVYPSSYSVPYNPAFAGSCDLPNIRGDPLFGMPHLFSGYPVSQAFAASAMHPQTQQPVISALREVQLPPSGSVLYTDLGGAQQQQFVIPSSQQQPHKFQINSEIQISYGDHAEDPRQSDQQNNQAQQRMLPDIEGSALSPAVDESEHEKSARSASGSGDSKGTGATAV</sequence>